<evidence type="ECO:0000256" key="4">
    <source>
        <dbReference type="ARBA" id="ARBA00023277"/>
    </source>
</evidence>
<dbReference type="InterPro" id="IPR006680">
    <property type="entry name" value="Amidohydro-rel"/>
</dbReference>
<dbReference type="InterPro" id="IPR032466">
    <property type="entry name" value="Metal_Hydrolase"/>
</dbReference>
<evidence type="ECO:0000256" key="7">
    <source>
        <dbReference type="PIRSR" id="PIRSR038994-2"/>
    </source>
</evidence>
<organism evidence="10 11">
    <name type="scientific">Anaerotruncus massiliensis</name>
    <name type="common">ex Liu et al. 2021</name>
    <dbReference type="NCBI Taxonomy" id="2321404"/>
    <lineage>
        <taxon>Bacteria</taxon>
        <taxon>Bacillati</taxon>
        <taxon>Bacillota</taxon>
        <taxon>Clostridia</taxon>
        <taxon>Eubacteriales</taxon>
        <taxon>Oscillospiraceae</taxon>
        <taxon>Anaerotruncus</taxon>
    </lineage>
</organism>
<evidence type="ECO:0000259" key="9">
    <source>
        <dbReference type="Pfam" id="PF01979"/>
    </source>
</evidence>
<feature type="binding site" evidence="8">
    <location>
        <position position="205"/>
    </location>
    <ligand>
        <name>Zn(2+)</name>
        <dbReference type="ChEBI" id="CHEBI:29105"/>
    </ligand>
</feature>
<accession>A0A498CXB8</accession>
<dbReference type="EMBL" id="RCHT01000003">
    <property type="protein sequence ID" value="RLL13629.1"/>
    <property type="molecule type" value="Genomic_DNA"/>
</dbReference>
<dbReference type="NCBIfam" id="TIGR00221">
    <property type="entry name" value="nagA"/>
    <property type="match status" value="1"/>
</dbReference>
<dbReference type="AlphaFoldDB" id="A0A498CXB8"/>
<feature type="binding site" evidence="7">
    <location>
        <begin position="208"/>
        <end position="209"/>
    </location>
    <ligand>
        <name>substrate</name>
    </ligand>
</feature>
<gene>
    <name evidence="10" type="primary">nagA</name>
    <name evidence="10" type="ORF">D4A47_03955</name>
</gene>
<feature type="binding site" evidence="7">
    <location>
        <position position="130"/>
    </location>
    <ligand>
        <name>substrate</name>
    </ligand>
</feature>
<comment type="similarity">
    <text evidence="1 5">Belongs to the metallo-dependent hydrolases superfamily. NagA family.</text>
</comment>
<dbReference type="GO" id="GO:0008448">
    <property type="term" value="F:N-acetylglucosamine-6-phosphate deacetylase activity"/>
    <property type="evidence" value="ECO:0007669"/>
    <property type="project" value="UniProtKB-EC"/>
</dbReference>
<protein>
    <submittedName>
        <fullName evidence="10">N-acetylglucosamine-6-phosphate deacetylase</fullName>
        <ecNumber evidence="10">3.5.1.25</ecNumber>
    </submittedName>
</protein>
<dbReference type="CDD" id="cd00854">
    <property type="entry name" value="NagA"/>
    <property type="match status" value="1"/>
</dbReference>
<feature type="binding site" evidence="8">
    <location>
        <position position="119"/>
    </location>
    <ligand>
        <name>Zn(2+)</name>
        <dbReference type="ChEBI" id="CHEBI:29105"/>
    </ligand>
</feature>
<comment type="caution">
    <text evidence="10">The sequence shown here is derived from an EMBL/GenBank/DDBJ whole genome shotgun (WGS) entry which is preliminary data.</text>
</comment>
<keyword evidence="2 8" id="KW-0479">Metal-binding</keyword>
<sequence length="367" mass="38678">MIIKNAQVYTEGFAFEKRDVAVEGELFAETAGGGTVDASGLLMLPGLIDIHSHGCSGYDFCDGTDEALDAITAYEGKNGVTAISPASMTLAEETLIAIYQNAARYSYRGGAMFLGVNMEGPFFNPAKKGAQNGAFLREPDIGMFRRLWEASGGRIKTACVAPELPGAMEFIDEAKRYCAVAVAHTTSDYDTAMEAFRRGASRAIHLYNAMPPFSHRAPGVVGAVADSGAMAELICDGVHIHPAVVRATVKLLGDDKVVLISDSMMATGLSDGAYSLGGQHVDVKGNLATLSDGTIAGSATNLFDCMRCAVKFGVPLESAVRMATINPAKAIGEDGRMGSIASGKLANFVLADRELNIRAVYVKGKQL</sequence>
<feature type="binding site" evidence="7">
    <location>
        <position position="239"/>
    </location>
    <ligand>
        <name>substrate</name>
    </ligand>
</feature>
<dbReference type="GO" id="GO:0006046">
    <property type="term" value="P:N-acetylglucosamine catabolic process"/>
    <property type="evidence" value="ECO:0007669"/>
    <property type="project" value="TreeGrafter"/>
</dbReference>
<dbReference type="PIRSF" id="PIRSF038994">
    <property type="entry name" value="NagA"/>
    <property type="match status" value="1"/>
</dbReference>
<feature type="active site" description="Proton donor/acceptor" evidence="6">
    <location>
        <position position="262"/>
    </location>
</feature>
<dbReference type="Gene3D" id="3.20.20.140">
    <property type="entry name" value="Metal-dependent hydrolases"/>
    <property type="match status" value="1"/>
</dbReference>
<dbReference type="EC" id="3.5.1.25" evidence="10"/>
<evidence type="ECO:0000256" key="3">
    <source>
        <dbReference type="ARBA" id="ARBA00022801"/>
    </source>
</evidence>
<dbReference type="SUPFAM" id="SSF51556">
    <property type="entry name" value="Metallo-dependent hydrolases"/>
    <property type="match status" value="1"/>
</dbReference>
<feature type="binding site" evidence="8">
    <location>
        <position position="184"/>
    </location>
    <ligand>
        <name>Zn(2+)</name>
        <dbReference type="ChEBI" id="CHEBI:29105"/>
    </ligand>
</feature>
<evidence type="ECO:0000256" key="5">
    <source>
        <dbReference type="PIRNR" id="PIRNR038994"/>
    </source>
</evidence>
<dbReference type="Pfam" id="PF01979">
    <property type="entry name" value="Amidohydro_1"/>
    <property type="match status" value="1"/>
</dbReference>
<reference evidence="10 11" key="1">
    <citation type="submission" date="2018-10" db="EMBL/GenBank/DDBJ databases">
        <title>Anaerotruncus faecis sp. nov., isolated from human feces.</title>
        <authorList>
            <person name="Wang Y.-J."/>
        </authorList>
    </citation>
    <scope>NUCLEOTIDE SEQUENCE [LARGE SCALE GENOMIC DNA]</scope>
    <source>
        <strain evidence="10 11">22A2-44</strain>
    </source>
</reference>
<feature type="domain" description="Amidohydrolase-related" evidence="9">
    <location>
        <begin position="43"/>
        <end position="366"/>
    </location>
</feature>
<evidence type="ECO:0000256" key="1">
    <source>
        <dbReference type="ARBA" id="ARBA00010716"/>
    </source>
</evidence>
<name>A0A498CXB8_9FIRM</name>
<dbReference type="PANTHER" id="PTHR11113">
    <property type="entry name" value="N-ACETYLGLUCOSAMINE-6-PHOSPHATE DEACETYLASE"/>
    <property type="match status" value="1"/>
</dbReference>
<dbReference type="PANTHER" id="PTHR11113:SF14">
    <property type="entry name" value="N-ACETYLGLUCOSAMINE-6-PHOSPHATE DEACETYLASE"/>
    <property type="match status" value="1"/>
</dbReference>
<evidence type="ECO:0000256" key="6">
    <source>
        <dbReference type="PIRSR" id="PIRSR038994-1"/>
    </source>
</evidence>
<proteinExistence type="inferred from homology"/>
<dbReference type="Proteomes" id="UP000276301">
    <property type="component" value="Unassembled WGS sequence"/>
</dbReference>
<dbReference type="Gene3D" id="2.30.40.10">
    <property type="entry name" value="Urease, subunit C, domain 1"/>
    <property type="match status" value="1"/>
</dbReference>
<evidence type="ECO:0000313" key="10">
    <source>
        <dbReference type="EMBL" id="RLL13629.1"/>
    </source>
</evidence>
<evidence type="ECO:0000256" key="8">
    <source>
        <dbReference type="PIRSR" id="PIRSR038994-3"/>
    </source>
</evidence>
<feature type="binding site" evidence="7">
    <location>
        <position position="216"/>
    </location>
    <ligand>
        <name>substrate</name>
    </ligand>
</feature>
<keyword evidence="4 5" id="KW-0119">Carbohydrate metabolism</keyword>
<keyword evidence="3 5" id="KW-0378">Hydrolase</keyword>
<dbReference type="SUPFAM" id="SSF51338">
    <property type="entry name" value="Composite domain of metallo-dependent hydrolases"/>
    <property type="match status" value="1"/>
</dbReference>
<comment type="cofactor">
    <cofactor evidence="8">
        <name>a divalent metal cation</name>
        <dbReference type="ChEBI" id="CHEBI:60240"/>
    </cofactor>
    <text evidence="8">Binds 1 divalent metal cation per subunit.</text>
</comment>
<dbReference type="GO" id="GO:0046872">
    <property type="term" value="F:metal ion binding"/>
    <property type="evidence" value="ECO:0007669"/>
    <property type="project" value="UniProtKB-KW"/>
</dbReference>
<feature type="binding site" evidence="7">
    <location>
        <begin position="295"/>
        <end position="297"/>
    </location>
    <ligand>
        <name>substrate</name>
    </ligand>
</feature>
<keyword evidence="11" id="KW-1185">Reference proteome</keyword>
<dbReference type="RefSeq" id="WP_121586249.1">
    <property type="nucleotide sequence ID" value="NZ_RCHT01000003.1"/>
</dbReference>
<dbReference type="InterPro" id="IPR003764">
    <property type="entry name" value="GlcNAc_6-P_deAcase"/>
</dbReference>
<evidence type="ECO:0000313" key="11">
    <source>
        <dbReference type="Proteomes" id="UP000276301"/>
    </source>
</evidence>
<dbReference type="InterPro" id="IPR011059">
    <property type="entry name" value="Metal-dep_hydrolase_composite"/>
</dbReference>
<evidence type="ECO:0000256" key="2">
    <source>
        <dbReference type="ARBA" id="ARBA00022723"/>
    </source>
</evidence>